<proteinExistence type="predicted"/>
<dbReference type="EMBL" id="FTOV01000017">
    <property type="protein sequence ID" value="SIT25967.1"/>
    <property type="molecule type" value="Genomic_DNA"/>
</dbReference>
<accession>A0A1N7QU05</accession>
<dbReference type="AlphaFoldDB" id="A0A1N7QU05"/>
<dbReference type="RefSeq" id="WP_076396025.1">
    <property type="nucleotide sequence ID" value="NZ_FTOV01000017.1"/>
</dbReference>
<sequence>MKKIISYLCLLLFTLNCEGFKNIELPESVIEKNNIENINGTYENFASSGNGFYVRMLTDVFDRNTNMFNWKDKYDPKHTKVKLQMIEKNKLNVIFLKNEKIVFNKNLRVELKEDGYLYLKKKRFMLDGIPLLLGGWNIQKSRLGVDENNNLRIQSNYFYCNGFAVLMSDWKTLHYNLTFEKQ</sequence>
<evidence type="ECO:0000313" key="2">
    <source>
        <dbReference type="Proteomes" id="UP000185781"/>
    </source>
</evidence>
<reference evidence="1 2" key="1">
    <citation type="submission" date="2017-01" db="EMBL/GenBank/DDBJ databases">
        <authorList>
            <person name="Mah S.A."/>
            <person name="Swanson W.J."/>
            <person name="Moy G.W."/>
            <person name="Vacquier V.D."/>
        </authorList>
    </citation>
    <scope>NUCLEOTIDE SEQUENCE [LARGE SCALE GENOMIC DNA]</scope>
    <source>
        <strain evidence="1 2">DSM 18014</strain>
    </source>
</reference>
<name>A0A1N7QU05_9FLAO</name>
<evidence type="ECO:0000313" key="1">
    <source>
        <dbReference type="EMBL" id="SIT25967.1"/>
    </source>
</evidence>
<dbReference type="OrthoDB" id="756944at2"/>
<organism evidence="1 2">
    <name type="scientific">Chryseobacterium gambrini</name>
    <dbReference type="NCBI Taxonomy" id="373672"/>
    <lineage>
        <taxon>Bacteria</taxon>
        <taxon>Pseudomonadati</taxon>
        <taxon>Bacteroidota</taxon>
        <taxon>Flavobacteriia</taxon>
        <taxon>Flavobacteriales</taxon>
        <taxon>Weeksellaceae</taxon>
        <taxon>Chryseobacterium group</taxon>
        <taxon>Chryseobacterium</taxon>
    </lineage>
</organism>
<gene>
    <name evidence="1" type="ORF">SAMN05421785_11737</name>
</gene>
<dbReference type="STRING" id="373672.SAMN05421785_11737"/>
<protein>
    <submittedName>
        <fullName evidence="1">Uncharacterized protein</fullName>
    </submittedName>
</protein>
<dbReference type="Proteomes" id="UP000185781">
    <property type="component" value="Unassembled WGS sequence"/>
</dbReference>